<dbReference type="PATRIC" id="fig|861299.3.peg.4181"/>
<dbReference type="EMBL" id="CP007128">
    <property type="protein sequence ID" value="AHG91663.1"/>
    <property type="molecule type" value="Genomic_DNA"/>
</dbReference>
<dbReference type="STRING" id="861299.J421_4126"/>
<dbReference type="InterPro" id="IPR016040">
    <property type="entry name" value="NAD(P)-bd_dom"/>
</dbReference>
<protein>
    <submittedName>
        <fullName evidence="2">dTDP-4-dehydrorhamnose reductase</fullName>
    </submittedName>
</protein>
<evidence type="ECO:0000313" key="2">
    <source>
        <dbReference type="EMBL" id="AHG91663.1"/>
    </source>
</evidence>
<dbReference type="CDD" id="cd05244">
    <property type="entry name" value="BVR-B_like_SDR_a"/>
    <property type="match status" value="1"/>
</dbReference>
<dbReference type="KEGG" id="gba:J421_4126"/>
<dbReference type="InParanoid" id="W0RQ71"/>
<sequence>MKIVVFGATGNVGRRVVAEALGRGHDVVGVVRDPGAVPSPDPRVVLVRGDATDAASIASAARGADAVVSAISPRPNARGLPAPSLVANARAMIAGLRDAGVKRVLYVGGASTLEVAPGKQLLDQPGFPEAYKAEALEGRGALGVWRGEAEGLDWTFLSPAIEIGPGERTGHYRTTDEQLLFDAEGKSFISFEDYAVAVLDELERPQHVGQRFGVAY</sequence>
<dbReference type="HOGENOM" id="CLU_025711_3_1_0"/>
<dbReference type="InterPro" id="IPR051606">
    <property type="entry name" value="Polyketide_Oxido-like"/>
</dbReference>
<dbReference type="FunCoup" id="W0RQ71">
    <property type="interactions" value="81"/>
</dbReference>
<reference evidence="2 3" key="1">
    <citation type="journal article" date="2014" name="Genome Announc.">
        <title>Genome Sequence and Methylome of Soil Bacterium Gemmatirosa kalamazoonensis KBS708T, a Member of the Rarely Cultivated Gemmatimonadetes Phylum.</title>
        <authorList>
            <person name="Debruyn J.M."/>
            <person name="Radosevich M."/>
            <person name="Wommack K.E."/>
            <person name="Polson S.W."/>
            <person name="Hauser L.J."/>
            <person name="Fawaz M.N."/>
            <person name="Korlach J."/>
            <person name="Tsai Y.C."/>
        </authorList>
    </citation>
    <scope>NUCLEOTIDE SEQUENCE [LARGE SCALE GENOMIC DNA]</scope>
    <source>
        <strain evidence="2 3">KBS708</strain>
    </source>
</reference>
<evidence type="ECO:0000313" key="3">
    <source>
        <dbReference type="Proteomes" id="UP000019151"/>
    </source>
</evidence>
<gene>
    <name evidence="2" type="ORF">J421_4126</name>
</gene>
<dbReference type="Gene3D" id="3.40.50.720">
    <property type="entry name" value="NAD(P)-binding Rossmann-like Domain"/>
    <property type="match status" value="1"/>
</dbReference>
<dbReference type="AlphaFoldDB" id="W0RQ71"/>
<feature type="domain" description="NAD(P)-binding" evidence="1">
    <location>
        <begin position="7"/>
        <end position="203"/>
    </location>
</feature>
<dbReference type="GO" id="GO:0016646">
    <property type="term" value="F:oxidoreductase activity, acting on the CH-NH group of donors, NAD or NADP as acceptor"/>
    <property type="evidence" value="ECO:0007669"/>
    <property type="project" value="TreeGrafter"/>
</dbReference>
<proteinExistence type="predicted"/>
<dbReference type="Proteomes" id="UP000019151">
    <property type="component" value="Chromosome"/>
</dbReference>
<name>W0RQ71_9BACT</name>
<dbReference type="SUPFAM" id="SSF51735">
    <property type="entry name" value="NAD(P)-binding Rossmann-fold domains"/>
    <property type="match status" value="1"/>
</dbReference>
<accession>W0RQ71</accession>
<dbReference type="PANTHER" id="PTHR43355:SF2">
    <property type="entry name" value="FLAVIN REDUCTASE (NADPH)"/>
    <property type="match status" value="1"/>
</dbReference>
<organism evidence="2 3">
    <name type="scientific">Gemmatirosa kalamazoonensis</name>
    <dbReference type="NCBI Taxonomy" id="861299"/>
    <lineage>
        <taxon>Bacteria</taxon>
        <taxon>Pseudomonadati</taxon>
        <taxon>Gemmatimonadota</taxon>
        <taxon>Gemmatimonadia</taxon>
        <taxon>Gemmatimonadales</taxon>
        <taxon>Gemmatimonadaceae</taxon>
        <taxon>Gemmatirosa</taxon>
    </lineage>
</organism>
<dbReference type="InterPro" id="IPR036291">
    <property type="entry name" value="NAD(P)-bd_dom_sf"/>
</dbReference>
<dbReference type="eggNOG" id="COG2910">
    <property type="taxonomic scope" value="Bacteria"/>
</dbReference>
<keyword evidence="3" id="KW-1185">Reference proteome</keyword>
<evidence type="ECO:0000259" key="1">
    <source>
        <dbReference type="Pfam" id="PF13460"/>
    </source>
</evidence>
<dbReference type="Pfam" id="PF13460">
    <property type="entry name" value="NAD_binding_10"/>
    <property type="match status" value="1"/>
</dbReference>
<dbReference type="PANTHER" id="PTHR43355">
    <property type="entry name" value="FLAVIN REDUCTASE (NADPH)"/>
    <property type="match status" value="1"/>
</dbReference>
<dbReference type="RefSeq" id="WP_025413106.1">
    <property type="nucleotide sequence ID" value="NZ_CP007128.1"/>
</dbReference>
<dbReference type="OrthoDB" id="9785372at2"/>